<protein>
    <submittedName>
        <fullName evidence="1">Uncharacterized protein</fullName>
    </submittedName>
</protein>
<organism evidence="1 2">
    <name type="scientific">Rhododendron molle</name>
    <name type="common">Chinese azalea</name>
    <name type="synonym">Azalea mollis</name>
    <dbReference type="NCBI Taxonomy" id="49168"/>
    <lineage>
        <taxon>Eukaryota</taxon>
        <taxon>Viridiplantae</taxon>
        <taxon>Streptophyta</taxon>
        <taxon>Embryophyta</taxon>
        <taxon>Tracheophyta</taxon>
        <taxon>Spermatophyta</taxon>
        <taxon>Magnoliopsida</taxon>
        <taxon>eudicotyledons</taxon>
        <taxon>Gunneridae</taxon>
        <taxon>Pentapetalae</taxon>
        <taxon>asterids</taxon>
        <taxon>Ericales</taxon>
        <taxon>Ericaceae</taxon>
        <taxon>Ericoideae</taxon>
        <taxon>Rhodoreae</taxon>
        <taxon>Rhododendron</taxon>
    </lineage>
</organism>
<accession>A0ACC0M687</accession>
<dbReference type="Proteomes" id="UP001062846">
    <property type="component" value="Chromosome 10"/>
</dbReference>
<proteinExistence type="predicted"/>
<name>A0ACC0M687_RHOML</name>
<comment type="caution">
    <text evidence="1">The sequence shown here is derived from an EMBL/GenBank/DDBJ whole genome shotgun (WGS) entry which is preliminary data.</text>
</comment>
<evidence type="ECO:0000313" key="2">
    <source>
        <dbReference type="Proteomes" id="UP001062846"/>
    </source>
</evidence>
<gene>
    <name evidence="1" type="ORF">RHMOL_Rhmol10G0224400</name>
</gene>
<reference evidence="1" key="1">
    <citation type="submission" date="2022-02" db="EMBL/GenBank/DDBJ databases">
        <title>Plant Genome Project.</title>
        <authorList>
            <person name="Zhang R.-G."/>
        </authorList>
    </citation>
    <scope>NUCLEOTIDE SEQUENCE</scope>
    <source>
        <strain evidence="1">AT1</strain>
    </source>
</reference>
<sequence>MTIDGASNVNGARARIVLVSRSGMVHESVVSIRYPAMNNEAEYKALIAGLQLALWMEANSVHVFYDSRLIVGHLNDDY</sequence>
<dbReference type="EMBL" id="CM046397">
    <property type="protein sequence ID" value="KAI8536037.1"/>
    <property type="molecule type" value="Genomic_DNA"/>
</dbReference>
<keyword evidence="2" id="KW-1185">Reference proteome</keyword>
<evidence type="ECO:0000313" key="1">
    <source>
        <dbReference type="EMBL" id="KAI8536037.1"/>
    </source>
</evidence>